<accession>A0A3S5AMW6</accession>
<feature type="region of interest" description="Disordered" evidence="1">
    <location>
        <begin position="1"/>
        <end position="41"/>
    </location>
</feature>
<evidence type="ECO:0000256" key="1">
    <source>
        <dbReference type="SAM" id="MobiDB-lite"/>
    </source>
</evidence>
<name>A0A3S5AMW6_9PLAT</name>
<dbReference type="EMBL" id="CAAALY010267115">
    <property type="protein sequence ID" value="VEL40938.1"/>
    <property type="molecule type" value="Genomic_DNA"/>
</dbReference>
<comment type="caution">
    <text evidence="2">The sequence shown here is derived from an EMBL/GenBank/DDBJ whole genome shotgun (WGS) entry which is preliminary data.</text>
</comment>
<feature type="compositionally biased region" description="Polar residues" evidence="1">
    <location>
        <begin position="1"/>
        <end position="15"/>
    </location>
</feature>
<organism evidence="2 3">
    <name type="scientific">Protopolystoma xenopodis</name>
    <dbReference type="NCBI Taxonomy" id="117903"/>
    <lineage>
        <taxon>Eukaryota</taxon>
        <taxon>Metazoa</taxon>
        <taxon>Spiralia</taxon>
        <taxon>Lophotrochozoa</taxon>
        <taxon>Platyhelminthes</taxon>
        <taxon>Monogenea</taxon>
        <taxon>Polyopisthocotylea</taxon>
        <taxon>Polystomatidea</taxon>
        <taxon>Polystomatidae</taxon>
        <taxon>Protopolystoma</taxon>
    </lineage>
</organism>
<reference evidence="2" key="1">
    <citation type="submission" date="2018-11" db="EMBL/GenBank/DDBJ databases">
        <authorList>
            <consortium name="Pathogen Informatics"/>
        </authorList>
    </citation>
    <scope>NUCLEOTIDE SEQUENCE</scope>
</reference>
<keyword evidence="3" id="KW-1185">Reference proteome</keyword>
<evidence type="ECO:0000313" key="2">
    <source>
        <dbReference type="EMBL" id="VEL40938.1"/>
    </source>
</evidence>
<proteinExistence type="predicted"/>
<dbReference type="Proteomes" id="UP000784294">
    <property type="component" value="Unassembled WGS sequence"/>
</dbReference>
<protein>
    <submittedName>
        <fullName evidence="2">Uncharacterized protein</fullName>
    </submittedName>
</protein>
<dbReference type="AlphaFoldDB" id="A0A3S5AMW6"/>
<feature type="region of interest" description="Disordered" evidence="1">
    <location>
        <begin position="86"/>
        <end position="156"/>
    </location>
</feature>
<feature type="compositionally biased region" description="Polar residues" evidence="1">
    <location>
        <begin position="114"/>
        <end position="138"/>
    </location>
</feature>
<sequence length="156" mass="16470">MKMSRQGRQGDQVTSGKEKRDKWRSSNLLTVPSRDHASAASFSTSKLQMPIFILSRNRFLPASLPSLPSLHTPSSPANRVRAGTGHRAGVILGPHRSRGGATGAAEETRPVSVAANSPSLPHQSAPSPHLSLTPQTLSGRFPSSLPAHNPAGHAHA</sequence>
<gene>
    <name evidence="2" type="ORF">PXEA_LOCUS34378</name>
</gene>
<evidence type="ECO:0000313" key="3">
    <source>
        <dbReference type="Proteomes" id="UP000784294"/>
    </source>
</evidence>